<proteinExistence type="predicted"/>
<dbReference type="Pfam" id="PF26215">
    <property type="entry name" value="HTH_animal"/>
    <property type="match status" value="1"/>
</dbReference>
<gene>
    <name evidence="2" type="ORF">ALC56_07461</name>
</gene>
<protein>
    <recommendedName>
        <fullName evidence="1">Helix-turn-helix domain-containing protein</fullName>
    </recommendedName>
</protein>
<keyword evidence="3" id="KW-1185">Reference proteome</keyword>
<dbReference type="EMBL" id="KQ981674">
    <property type="protein sequence ID" value="KYN38167.1"/>
    <property type="molecule type" value="Genomic_DNA"/>
</dbReference>
<feature type="non-terminal residue" evidence="2">
    <location>
        <position position="1"/>
    </location>
</feature>
<reference evidence="2 3" key="1">
    <citation type="submission" date="2016-03" db="EMBL/GenBank/DDBJ databases">
        <title>Trachymyrmex septentrionalis WGS genome.</title>
        <authorList>
            <person name="Nygaard S."/>
            <person name="Hu H."/>
            <person name="Boomsma J."/>
            <person name="Zhang G."/>
        </authorList>
    </citation>
    <scope>NUCLEOTIDE SEQUENCE [LARGE SCALE GENOMIC DNA]</scope>
    <source>
        <strain evidence="2">Tsep2-gDNA-1</strain>
        <tissue evidence="2">Whole body</tissue>
    </source>
</reference>
<sequence>RESFLDTTIIVEDNRIVFNRFQKPICSGRFFNFYSHHPLCHRRGVIICAIDRILLLFHPKFHARNLIDAVHTFLENGYPLYFIFATINNRLLFYICKYKNSHISYFPKREIAADKYFTIPYVKSVSESFKLIALKMNCKLAYSISNTLNKYIKRGRNQLDYRFITLRGTQKGVYNFFYEDCEVNYVLHEKKIKD</sequence>
<accession>A0A151JVZ3</accession>
<evidence type="ECO:0000313" key="3">
    <source>
        <dbReference type="Proteomes" id="UP000078541"/>
    </source>
</evidence>
<evidence type="ECO:0000259" key="1">
    <source>
        <dbReference type="Pfam" id="PF26215"/>
    </source>
</evidence>
<dbReference type="Proteomes" id="UP000078541">
    <property type="component" value="Unassembled WGS sequence"/>
</dbReference>
<dbReference type="AlphaFoldDB" id="A0A151JVZ3"/>
<dbReference type="InterPro" id="IPR058912">
    <property type="entry name" value="HTH_animal"/>
</dbReference>
<name>A0A151JVZ3_9HYME</name>
<feature type="domain" description="Helix-turn-helix" evidence="1">
    <location>
        <begin position="29"/>
        <end position="88"/>
    </location>
</feature>
<organism evidence="2 3">
    <name type="scientific">Trachymyrmex septentrionalis</name>
    <dbReference type="NCBI Taxonomy" id="34720"/>
    <lineage>
        <taxon>Eukaryota</taxon>
        <taxon>Metazoa</taxon>
        <taxon>Ecdysozoa</taxon>
        <taxon>Arthropoda</taxon>
        <taxon>Hexapoda</taxon>
        <taxon>Insecta</taxon>
        <taxon>Pterygota</taxon>
        <taxon>Neoptera</taxon>
        <taxon>Endopterygota</taxon>
        <taxon>Hymenoptera</taxon>
        <taxon>Apocrita</taxon>
        <taxon>Aculeata</taxon>
        <taxon>Formicoidea</taxon>
        <taxon>Formicidae</taxon>
        <taxon>Myrmicinae</taxon>
        <taxon>Trachymyrmex</taxon>
    </lineage>
</organism>
<evidence type="ECO:0000313" key="2">
    <source>
        <dbReference type="EMBL" id="KYN38167.1"/>
    </source>
</evidence>
<dbReference type="STRING" id="34720.A0A151JVZ3"/>